<evidence type="ECO:0000313" key="4">
    <source>
        <dbReference type="EMBL" id="GLH96072.1"/>
    </source>
</evidence>
<protein>
    <submittedName>
        <fullName evidence="4">Gluconolactonase</fullName>
    </submittedName>
</protein>
<comment type="similarity">
    <text evidence="1">Belongs to the SMP-30/CGR1 family.</text>
</comment>
<dbReference type="SUPFAM" id="SSF63829">
    <property type="entry name" value="Calcium-dependent phosphotriesterase"/>
    <property type="match status" value="1"/>
</dbReference>
<dbReference type="PANTHER" id="PTHR47572">
    <property type="entry name" value="LIPOPROTEIN-RELATED"/>
    <property type="match status" value="1"/>
</dbReference>
<dbReference type="InterPro" id="IPR011042">
    <property type="entry name" value="6-blade_b-propeller_TolB-like"/>
</dbReference>
<evidence type="ECO:0000259" key="3">
    <source>
        <dbReference type="Pfam" id="PF08450"/>
    </source>
</evidence>
<proteinExistence type="inferred from homology"/>
<gene>
    <name evidence="4" type="ORF">Pa4123_13450</name>
</gene>
<keyword evidence="5" id="KW-1185">Reference proteome</keyword>
<name>A0ABQ5QQB6_9ACTN</name>
<dbReference type="Proteomes" id="UP001144280">
    <property type="component" value="Unassembled WGS sequence"/>
</dbReference>
<sequence length="296" mass="31486">MVKLADVVDPSARPERLGGDATWSEGPLWLPAEDAVIWSDIPGNRILRWSAATGAVTVDRTAVEFTNGRCLDVNGLVVTCSHGRRAVERGPAGAAGEVLVDRYGGVRLNSPNDVVVAADGAIWFTDPPYGIVQPQEGYAGTQEYRDCYVFRFDPATGELTPVVLDIEEPNGLAFSPDGSLLYVTDTSAALRKDGSGNHWIRVYDVVDGRRCKNGRVFAVVDPGLADGIKVDVLGNVWTSSADSVQVYAPDGTHLGRIPVPEVVGNLCFGGPDGSTLFIAATTGLYRLPTRTRGATA</sequence>
<evidence type="ECO:0000256" key="1">
    <source>
        <dbReference type="ARBA" id="ARBA00008853"/>
    </source>
</evidence>
<accession>A0ABQ5QQB6</accession>
<dbReference type="Gene3D" id="2.120.10.30">
    <property type="entry name" value="TolB, C-terminal domain"/>
    <property type="match status" value="1"/>
</dbReference>
<dbReference type="PANTHER" id="PTHR47572:SF4">
    <property type="entry name" value="LACTONASE DRP35"/>
    <property type="match status" value="1"/>
</dbReference>
<organism evidence="4 5">
    <name type="scientific">Phytohabitans aurantiacus</name>
    <dbReference type="NCBI Taxonomy" id="3016789"/>
    <lineage>
        <taxon>Bacteria</taxon>
        <taxon>Bacillati</taxon>
        <taxon>Actinomycetota</taxon>
        <taxon>Actinomycetes</taxon>
        <taxon>Micromonosporales</taxon>
        <taxon>Micromonosporaceae</taxon>
    </lineage>
</organism>
<dbReference type="Pfam" id="PF08450">
    <property type="entry name" value="SGL"/>
    <property type="match status" value="1"/>
</dbReference>
<evidence type="ECO:0000256" key="2">
    <source>
        <dbReference type="ARBA" id="ARBA00022801"/>
    </source>
</evidence>
<reference evidence="4" key="1">
    <citation type="submission" date="2022-12" db="EMBL/GenBank/DDBJ databases">
        <title>New Phytohabitans aurantiacus sp. RD004123 nov., an actinomycete isolated from soil.</title>
        <authorList>
            <person name="Triningsih D.W."/>
            <person name="Harunari E."/>
            <person name="Igarashi Y."/>
        </authorList>
    </citation>
    <scope>NUCLEOTIDE SEQUENCE</scope>
    <source>
        <strain evidence="4">RD004123</strain>
    </source>
</reference>
<comment type="caution">
    <text evidence="4">The sequence shown here is derived from an EMBL/GenBank/DDBJ whole genome shotgun (WGS) entry which is preliminary data.</text>
</comment>
<dbReference type="InterPro" id="IPR005511">
    <property type="entry name" value="SMP-30"/>
</dbReference>
<keyword evidence="2" id="KW-0378">Hydrolase</keyword>
<dbReference type="EMBL" id="BSDI01000005">
    <property type="protein sequence ID" value="GLH96072.1"/>
    <property type="molecule type" value="Genomic_DNA"/>
</dbReference>
<dbReference type="RefSeq" id="WP_281893203.1">
    <property type="nucleotide sequence ID" value="NZ_BSDI01000005.1"/>
</dbReference>
<evidence type="ECO:0000313" key="5">
    <source>
        <dbReference type="Proteomes" id="UP001144280"/>
    </source>
</evidence>
<dbReference type="PRINTS" id="PR01790">
    <property type="entry name" value="SMP30FAMILY"/>
</dbReference>
<dbReference type="InterPro" id="IPR051262">
    <property type="entry name" value="SMP-30/CGR1_Lactonase"/>
</dbReference>
<feature type="domain" description="SMP-30/Gluconolactonase/LRE-like region" evidence="3">
    <location>
        <begin position="23"/>
        <end position="281"/>
    </location>
</feature>
<dbReference type="InterPro" id="IPR013658">
    <property type="entry name" value="SGL"/>
</dbReference>